<dbReference type="InterPro" id="IPR009003">
    <property type="entry name" value="Peptidase_S1_PA"/>
</dbReference>
<dbReference type="GO" id="GO:0006915">
    <property type="term" value="P:apoptotic process"/>
    <property type="evidence" value="ECO:0007669"/>
    <property type="project" value="UniProtKB-KW"/>
</dbReference>
<feature type="compositionally biased region" description="Polar residues" evidence="7">
    <location>
        <begin position="37"/>
        <end position="47"/>
    </location>
</feature>
<proteinExistence type="inferred from homology"/>
<dbReference type="Gene3D" id="2.40.10.120">
    <property type="match status" value="1"/>
</dbReference>
<evidence type="ECO:0000313" key="10">
    <source>
        <dbReference type="Proteomes" id="UP001360560"/>
    </source>
</evidence>
<dbReference type="InterPro" id="IPR025926">
    <property type="entry name" value="PDZ-like_dom"/>
</dbReference>
<keyword evidence="10" id="KW-1185">Reference proteome</keyword>
<feature type="domain" description="PDZ" evidence="8">
    <location>
        <begin position="297"/>
        <end position="375"/>
    </location>
</feature>
<keyword evidence="5" id="KW-0677">Repeat</keyword>
<dbReference type="SUPFAM" id="SSF50156">
    <property type="entry name" value="PDZ domain-like"/>
    <property type="match status" value="3"/>
</dbReference>
<name>A0AAV5QTF4_9ASCO</name>
<dbReference type="InterPro" id="IPR001940">
    <property type="entry name" value="Peptidase_S1C"/>
</dbReference>
<reference evidence="9 10" key="1">
    <citation type="journal article" date="2023" name="Elife">
        <title>Identification of key yeast species and microbe-microbe interactions impacting larval growth of Drosophila in the wild.</title>
        <authorList>
            <person name="Mure A."/>
            <person name="Sugiura Y."/>
            <person name="Maeda R."/>
            <person name="Honda K."/>
            <person name="Sakurai N."/>
            <person name="Takahashi Y."/>
            <person name="Watada M."/>
            <person name="Katoh T."/>
            <person name="Gotoh A."/>
            <person name="Gotoh Y."/>
            <person name="Taniguchi I."/>
            <person name="Nakamura K."/>
            <person name="Hayashi T."/>
            <person name="Katayama T."/>
            <person name="Uemura T."/>
            <person name="Hattori Y."/>
        </authorList>
    </citation>
    <scope>NUCLEOTIDE SEQUENCE [LARGE SCALE GENOMIC DNA]</scope>
    <source>
        <strain evidence="9 10">SC-9</strain>
    </source>
</reference>
<comment type="caution">
    <text evidence="9">The sequence shown here is derived from an EMBL/GenBank/DDBJ whole genome shotgun (WGS) entry which is preliminary data.</text>
</comment>
<evidence type="ECO:0000256" key="2">
    <source>
        <dbReference type="ARBA" id="ARBA00020338"/>
    </source>
</evidence>
<dbReference type="PANTHER" id="PTHR46366">
    <property type="entry name" value="PRO-APOPTOTIC SERINE PROTEASE NMA111"/>
    <property type="match status" value="1"/>
</dbReference>
<dbReference type="GeneID" id="90075966"/>
<evidence type="ECO:0000256" key="4">
    <source>
        <dbReference type="ARBA" id="ARBA00022703"/>
    </source>
</evidence>
<dbReference type="Pfam" id="PF12812">
    <property type="entry name" value="PDZ_1"/>
    <property type="match status" value="2"/>
</dbReference>
<feature type="domain" description="PDZ" evidence="8">
    <location>
        <begin position="884"/>
        <end position="965"/>
    </location>
</feature>
<dbReference type="Gene3D" id="2.30.42.10">
    <property type="match status" value="3"/>
</dbReference>
<evidence type="ECO:0000256" key="6">
    <source>
        <dbReference type="ARBA" id="ARBA00022825"/>
    </source>
</evidence>
<dbReference type="FunFam" id="2.40.10.120:FF:000013">
    <property type="entry name" value="Pro-apoptotic serine protease NMA111"/>
    <property type="match status" value="1"/>
</dbReference>
<keyword evidence="6" id="KW-0378">Hydrolase</keyword>
<evidence type="ECO:0000313" key="9">
    <source>
        <dbReference type="EMBL" id="GMM37991.1"/>
    </source>
</evidence>
<comment type="similarity">
    <text evidence="1">Belongs to the peptidase S1C family.</text>
</comment>
<dbReference type="Proteomes" id="UP001360560">
    <property type="component" value="Unassembled WGS sequence"/>
</dbReference>
<dbReference type="InterPro" id="IPR001478">
    <property type="entry name" value="PDZ"/>
</dbReference>
<evidence type="ECO:0000256" key="1">
    <source>
        <dbReference type="ARBA" id="ARBA00010541"/>
    </source>
</evidence>
<dbReference type="GO" id="GO:0004252">
    <property type="term" value="F:serine-type endopeptidase activity"/>
    <property type="evidence" value="ECO:0007669"/>
    <property type="project" value="InterPro"/>
</dbReference>
<gene>
    <name evidence="9" type="ORF">DASC09_053160</name>
</gene>
<dbReference type="InterPro" id="IPR036034">
    <property type="entry name" value="PDZ_sf"/>
</dbReference>
<keyword evidence="4" id="KW-0053">Apoptosis</keyword>
<dbReference type="Pfam" id="PF13365">
    <property type="entry name" value="Trypsin_2"/>
    <property type="match status" value="1"/>
</dbReference>
<dbReference type="AlphaFoldDB" id="A0AAV5QTF4"/>
<dbReference type="SUPFAM" id="SSF50494">
    <property type="entry name" value="Trypsin-like serine proteases"/>
    <property type="match status" value="2"/>
</dbReference>
<dbReference type="GO" id="GO:0006508">
    <property type="term" value="P:proteolysis"/>
    <property type="evidence" value="ECO:0007669"/>
    <property type="project" value="InterPro"/>
</dbReference>
<feature type="region of interest" description="Disordered" evidence="7">
    <location>
        <begin position="1"/>
        <end position="50"/>
    </location>
</feature>
<protein>
    <recommendedName>
        <fullName evidence="2">Pro-apoptotic serine protease NMA111</fullName>
    </recommendedName>
    <alternativeName>
        <fullName evidence="3">Pro-apoptotic serine protease nma111</fullName>
    </alternativeName>
</protein>
<sequence length="1015" mass="113233">MNGNDLVNSSKRAHEDSPNDGAFKRKKSIAGPENGHTRQSNGTSSKIDGTGAIEAPITMPVISENAQKWQATIDKVIKSVVAIRFCQVARFDSESAIVSEATGFVVDAKKGIILTNRHVVSPGPFVGHAVFDNHEETDVKPIYRDPVHDFGFLKFDPKSIKYMKINELKLRPDLAKVGCEIRVVGNDAGEKLSILSGFISRLDRNAPEYGFMTYNDFNTEYIQAAASASGGSSGSPVIDISGNTLALQAGGSTDSATDFFLPVHRVLRALKLIQAEKPITRGTIQVQWYLKPFDECRRLGLSEEAEEKARKLFPNIMSLLVAETILPEGPAYNKIKEGDILISINGEYISTFIKVDDILDSIIGNDVHILLQRNGEYIEVDCKVQDLHKITPNRYLQISGGSFNDLSYQIARSYVLPVKGVFVSLAGGTFNFGGSSKGWIIDSINNKTTQNLDEFIKVMETIPDREIVPIKFRHLNRIQSQKSGVVFIDRHWYGATLAIRNDETGIWDYKELAKSIPPNPSKTLSAKFIDVPNVKPGCAKLVRSFVMVNTRFPTALDSYPFSSCKGYGVVVDAKKGYVIVSRKYVPHDMCDVLVTIAESIIVPAKVVFMHPTYNYSVIQYDPKLVNADVISPKFSKTPINRGDSLNFIGYNYNFRVLASTTSVTDLLSINVPYSHACPRYRGLNLESVVIDSTTCGDCDSGVLADDDGTIRAIWLEYLGELGSDGDVSYRMGIDIVHMNNVIEALKNDKTPRVRIIDAEFYALTISSARLQGVSEKWIAELEKIGTDRFQFFCASRVTCAEDAIRVAESKDDEKKKNDEEELDKLKVGDIVLALNGTLVHRITQLHDFSFEEEKEVELTIVRNSKEITIKVKTTEVGSSDHYVAWSGANIQEPHHSVRQELKNLPSRVYVSHTSSGSPAQQYGIAPTNFITHVNEIATPTLKEFMEQIKKIPDNTYCKLRMCTFERIPFAISLKTNYHYFSTVEYKRNTEGNWDIASYDKDFKAKKDVVVQKTSY</sequence>
<evidence type="ECO:0000256" key="3">
    <source>
        <dbReference type="ARBA" id="ARBA00021524"/>
    </source>
</evidence>
<feature type="compositionally biased region" description="Polar residues" evidence="7">
    <location>
        <begin position="1"/>
        <end position="10"/>
    </location>
</feature>
<dbReference type="PANTHER" id="PTHR46366:SF8">
    <property type="entry name" value="PRO-APOPTOTIC SERINE PROTEASE NMA111"/>
    <property type="match status" value="1"/>
</dbReference>
<dbReference type="SMART" id="SM00228">
    <property type="entry name" value="PDZ"/>
    <property type="match status" value="2"/>
</dbReference>
<evidence type="ECO:0000256" key="5">
    <source>
        <dbReference type="ARBA" id="ARBA00022737"/>
    </source>
</evidence>
<dbReference type="CDD" id="cd06786">
    <property type="entry name" value="cpPDZ1_ScNma111-like"/>
    <property type="match status" value="1"/>
</dbReference>
<evidence type="ECO:0000259" key="8">
    <source>
        <dbReference type="SMART" id="SM00228"/>
    </source>
</evidence>
<accession>A0AAV5QTF4</accession>
<dbReference type="CDD" id="cd06719">
    <property type="entry name" value="PDZ2-4_Nma111p-like"/>
    <property type="match status" value="1"/>
</dbReference>
<keyword evidence="6" id="KW-0645">Protease</keyword>
<organism evidence="9 10">
    <name type="scientific">Saccharomycopsis crataegensis</name>
    <dbReference type="NCBI Taxonomy" id="43959"/>
    <lineage>
        <taxon>Eukaryota</taxon>
        <taxon>Fungi</taxon>
        <taxon>Dikarya</taxon>
        <taxon>Ascomycota</taxon>
        <taxon>Saccharomycotina</taxon>
        <taxon>Saccharomycetes</taxon>
        <taxon>Saccharomycopsidaceae</taxon>
        <taxon>Saccharomycopsis</taxon>
    </lineage>
</organism>
<dbReference type="RefSeq" id="XP_064854987.1">
    <property type="nucleotide sequence ID" value="XM_064998915.1"/>
</dbReference>
<dbReference type="EMBL" id="BTFZ01000013">
    <property type="protein sequence ID" value="GMM37991.1"/>
    <property type="molecule type" value="Genomic_DNA"/>
</dbReference>
<evidence type="ECO:0000256" key="7">
    <source>
        <dbReference type="SAM" id="MobiDB-lite"/>
    </source>
</evidence>
<keyword evidence="6" id="KW-0720">Serine protease</keyword>
<dbReference type="PRINTS" id="PR00834">
    <property type="entry name" value="PROTEASES2C"/>
</dbReference>